<dbReference type="AlphaFoldDB" id="A0A518DRF3"/>
<protein>
    <recommendedName>
        <fullName evidence="3">HEAT repeat protein</fullName>
    </recommendedName>
</protein>
<gene>
    <name evidence="1" type="ORF">Pla8534_21840</name>
</gene>
<accession>A0A518DRF3</accession>
<evidence type="ECO:0000313" key="1">
    <source>
        <dbReference type="EMBL" id="QDU94394.1"/>
    </source>
</evidence>
<dbReference type="RefSeq" id="WP_145052748.1">
    <property type="nucleotide sequence ID" value="NZ_CP036433.1"/>
</dbReference>
<sequence length="157" mass="17320">MPSDPDAFVQQLPGLLRNLADPTTPHTVAELWCRISAFDWDRSAPVLLGELQTGPAPVQCLVMEVLVEEAELNGDAGLLAFLAPVRQLLEHPDRLVRGAAIGVVRSLSTLDQETIEALRRRAAEDELLLAREALLALIEQDDAMVEEFARWLGESSW</sequence>
<keyword evidence="2" id="KW-1185">Reference proteome</keyword>
<evidence type="ECO:0008006" key="3">
    <source>
        <dbReference type="Google" id="ProtNLM"/>
    </source>
</evidence>
<dbReference type="Proteomes" id="UP000317648">
    <property type="component" value="Chromosome"/>
</dbReference>
<proteinExistence type="predicted"/>
<evidence type="ECO:0000313" key="2">
    <source>
        <dbReference type="Proteomes" id="UP000317648"/>
    </source>
</evidence>
<reference evidence="1 2" key="1">
    <citation type="submission" date="2019-02" db="EMBL/GenBank/DDBJ databases">
        <title>Deep-cultivation of Planctomycetes and their phenomic and genomic characterization uncovers novel biology.</title>
        <authorList>
            <person name="Wiegand S."/>
            <person name="Jogler M."/>
            <person name="Boedeker C."/>
            <person name="Pinto D."/>
            <person name="Vollmers J."/>
            <person name="Rivas-Marin E."/>
            <person name="Kohn T."/>
            <person name="Peeters S.H."/>
            <person name="Heuer A."/>
            <person name="Rast P."/>
            <person name="Oberbeckmann S."/>
            <person name="Bunk B."/>
            <person name="Jeske O."/>
            <person name="Meyerdierks A."/>
            <person name="Storesund J.E."/>
            <person name="Kallscheuer N."/>
            <person name="Luecker S."/>
            <person name="Lage O.M."/>
            <person name="Pohl T."/>
            <person name="Merkel B.J."/>
            <person name="Hornburger P."/>
            <person name="Mueller R.-W."/>
            <person name="Bruemmer F."/>
            <person name="Labrenz M."/>
            <person name="Spormann A.M."/>
            <person name="Op den Camp H."/>
            <person name="Overmann J."/>
            <person name="Amann R."/>
            <person name="Jetten M.S.M."/>
            <person name="Mascher T."/>
            <person name="Medema M.H."/>
            <person name="Devos D.P."/>
            <person name="Kaster A.-K."/>
            <person name="Ovreas L."/>
            <person name="Rohde M."/>
            <person name="Galperin M.Y."/>
            <person name="Jogler C."/>
        </authorList>
    </citation>
    <scope>NUCLEOTIDE SEQUENCE [LARGE SCALE GENOMIC DNA]</scope>
    <source>
        <strain evidence="1 2">Pla85_3_4</strain>
    </source>
</reference>
<name>A0A518DRF3_9BACT</name>
<dbReference type="InterPro" id="IPR016024">
    <property type="entry name" value="ARM-type_fold"/>
</dbReference>
<organism evidence="1 2">
    <name type="scientific">Lignipirellula cremea</name>
    <dbReference type="NCBI Taxonomy" id="2528010"/>
    <lineage>
        <taxon>Bacteria</taxon>
        <taxon>Pseudomonadati</taxon>
        <taxon>Planctomycetota</taxon>
        <taxon>Planctomycetia</taxon>
        <taxon>Pirellulales</taxon>
        <taxon>Pirellulaceae</taxon>
        <taxon>Lignipirellula</taxon>
    </lineage>
</organism>
<dbReference type="KEGG" id="lcre:Pla8534_21840"/>
<dbReference type="SUPFAM" id="SSF48371">
    <property type="entry name" value="ARM repeat"/>
    <property type="match status" value="1"/>
</dbReference>
<dbReference type="OrthoDB" id="294827at2"/>
<dbReference type="EMBL" id="CP036433">
    <property type="protein sequence ID" value="QDU94394.1"/>
    <property type="molecule type" value="Genomic_DNA"/>
</dbReference>